<evidence type="ECO:0000256" key="11">
    <source>
        <dbReference type="SAM" id="MobiDB-lite"/>
    </source>
</evidence>
<evidence type="ECO:0000256" key="8">
    <source>
        <dbReference type="ARBA" id="ARBA00048679"/>
    </source>
</evidence>
<dbReference type="InterPro" id="IPR008271">
    <property type="entry name" value="Ser/Thr_kinase_AS"/>
</dbReference>
<keyword evidence="6 9" id="KW-0067">ATP-binding</keyword>
<keyword evidence="14" id="KW-1185">Reference proteome</keyword>
<dbReference type="PANTHER" id="PTHR24343:SF482">
    <property type="entry name" value="SERINE_THREONINE-PROTEIN KINASE PTK1_STK1-RELATED"/>
    <property type="match status" value="1"/>
</dbReference>
<comment type="catalytic activity">
    <reaction evidence="8">
        <text>L-seryl-[protein] + ATP = O-phospho-L-seryl-[protein] + ADP + H(+)</text>
        <dbReference type="Rhea" id="RHEA:17989"/>
        <dbReference type="Rhea" id="RHEA-COMP:9863"/>
        <dbReference type="Rhea" id="RHEA-COMP:11604"/>
        <dbReference type="ChEBI" id="CHEBI:15378"/>
        <dbReference type="ChEBI" id="CHEBI:29999"/>
        <dbReference type="ChEBI" id="CHEBI:30616"/>
        <dbReference type="ChEBI" id="CHEBI:83421"/>
        <dbReference type="ChEBI" id="CHEBI:456216"/>
        <dbReference type="EC" id="2.7.11.1"/>
    </reaction>
</comment>
<evidence type="ECO:0000256" key="3">
    <source>
        <dbReference type="ARBA" id="ARBA00022679"/>
    </source>
</evidence>
<accession>A0ABR4NTR1</accession>
<dbReference type="PANTHER" id="PTHR24343">
    <property type="entry name" value="SERINE/THREONINE KINASE"/>
    <property type="match status" value="1"/>
</dbReference>
<evidence type="ECO:0000256" key="9">
    <source>
        <dbReference type="PROSITE-ProRule" id="PRU10141"/>
    </source>
</evidence>
<evidence type="ECO:0000256" key="5">
    <source>
        <dbReference type="ARBA" id="ARBA00022777"/>
    </source>
</evidence>
<dbReference type="PROSITE" id="PS00108">
    <property type="entry name" value="PROTEIN_KINASE_ST"/>
    <property type="match status" value="1"/>
</dbReference>
<protein>
    <recommendedName>
        <fullName evidence="1">non-specific serine/threonine protein kinase</fullName>
        <ecNumber evidence="1">2.7.11.1</ecNumber>
    </recommendedName>
</protein>
<dbReference type="EC" id="2.7.11.1" evidence="1"/>
<dbReference type="SMART" id="SM00220">
    <property type="entry name" value="S_TKc"/>
    <property type="match status" value="1"/>
</dbReference>
<evidence type="ECO:0000256" key="2">
    <source>
        <dbReference type="ARBA" id="ARBA00022527"/>
    </source>
</evidence>
<comment type="caution">
    <text evidence="13">The sequence shown here is derived from an EMBL/GenBank/DDBJ whole genome shotgun (WGS) entry which is preliminary data.</text>
</comment>
<feature type="compositionally biased region" description="Polar residues" evidence="11">
    <location>
        <begin position="812"/>
        <end position="828"/>
    </location>
</feature>
<dbReference type="CDD" id="cd13994">
    <property type="entry name" value="STKc_HAL4_like"/>
    <property type="match status" value="1"/>
</dbReference>
<keyword evidence="5 13" id="KW-0418">Kinase</keyword>
<evidence type="ECO:0000259" key="12">
    <source>
        <dbReference type="PROSITE" id="PS50011"/>
    </source>
</evidence>
<organism evidence="13 14">
    <name type="scientific">Nakaseomyces bracarensis</name>
    <dbReference type="NCBI Taxonomy" id="273131"/>
    <lineage>
        <taxon>Eukaryota</taxon>
        <taxon>Fungi</taxon>
        <taxon>Dikarya</taxon>
        <taxon>Ascomycota</taxon>
        <taxon>Saccharomycotina</taxon>
        <taxon>Saccharomycetes</taxon>
        <taxon>Saccharomycetales</taxon>
        <taxon>Saccharomycetaceae</taxon>
        <taxon>Nakaseomyces</taxon>
    </lineage>
</organism>
<dbReference type="Proteomes" id="UP001623330">
    <property type="component" value="Unassembled WGS sequence"/>
</dbReference>
<keyword evidence="10" id="KW-0175">Coiled coil</keyword>
<reference evidence="13 14" key="1">
    <citation type="submission" date="2024-05" db="EMBL/GenBank/DDBJ databases">
        <title>Long read based assembly of the Candida bracarensis genome reveals expanded adhesin content.</title>
        <authorList>
            <person name="Marcet-Houben M."/>
            <person name="Ksiezopolska E."/>
            <person name="Gabaldon T."/>
        </authorList>
    </citation>
    <scope>NUCLEOTIDE SEQUENCE [LARGE SCALE GENOMIC DNA]</scope>
    <source>
        <strain evidence="13 14">CBM6</strain>
    </source>
</reference>
<evidence type="ECO:0000256" key="6">
    <source>
        <dbReference type="ARBA" id="ARBA00022840"/>
    </source>
</evidence>
<dbReference type="InterPro" id="IPR011009">
    <property type="entry name" value="Kinase-like_dom_sf"/>
</dbReference>
<dbReference type="GO" id="GO:0016301">
    <property type="term" value="F:kinase activity"/>
    <property type="evidence" value="ECO:0007669"/>
    <property type="project" value="UniProtKB-KW"/>
</dbReference>
<feature type="coiled-coil region" evidence="10">
    <location>
        <begin position="716"/>
        <end position="745"/>
    </location>
</feature>
<feature type="compositionally biased region" description="Polar residues" evidence="11">
    <location>
        <begin position="52"/>
        <end position="82"/>
    </location>
</feature>
<feature type="domain" description="Protein kinase" evidence="12">
    <location>
        <begin position="293"/>
        <end position="600"/>
    </location>
</feature>
<keyword evidence="2" id="KW-0723">Serine/threonine-protein kinase</keyword>
<dbReference type="InterPro" id="IPR000719">
    <property type="entry name" value="Prot_kinase_dom"/>
</dbReference>
<proteinExistence type="predicted"/>
<evidence type="ECO:0000313" key="13">
    <source>
        <dbReference type="EMBL" id="KAL3232117.1"/>
    </source>
</evidence>
<evidence type="ECO:0000313" key="14">
    <source>
        <dbReference type="Proteomes" id="UP001623330"/>
    </source>
</evidence>
<evidence type="ECO:0000256" key="7">
    <source>
        <dbReference type="ARBA" id="ARBA00047899"/>
    </source>
</evidence>
<evidence type="ECO:0000256" key="4">
    <source>
        <dbReference type="ARBA" id="ARBA00022741"/>
    </source>
</evidence>
<dbReference type="Gene3D" id="1.10.510.10">
    <property type="entry name" value="Transferase(Phosphotransferase) domain 1"/>
    <property type="match status" value="1"/>
</dbReference>
<comment type="catalytic activity">
    <reaction evidence="7">
        <text>L-threonyl-[protein] + ATP = O-phospho-L-threonyl-[protein] + ADP + H(+)</text>
        <dbReference type="Rhea" id="RHEA:46608"/>
        <dbReference type="Rhea" id="RHEA-COMP:11060"/>
        <dbReference type="Rhea" id="RHEA-COMP:11605"/>
        <dbReference type="ChEBI" id="CHEBI:15378"/>
        <dbReference type="ChEBI" id="CHEBI:30013"/>
        <dbReference type="ChEBI" id="CHEBI:30616"/>
        <dbReference type="ChEBI" id="CHEBI:61977"/>
        <dbReference type="ChEBI" id="CHEBI:456216"/>
        <dbReference type="EC" id="2.7.11.1"/>
    </reaction>
</comment>
<feature type="compositionally biased region" description="Polar residues" evidence="11">
    <location>
        <begin position="662"/>
        <end position="674"/>
    </location>
</feature>
<feature type="binding site" evidence="9">
    <location>
        <position position="323"/>
    </location>
    <ligand>
        <name>ATP</name>
        <dbReference type="ChEBI" id="CHEBI:30616"/>
    </ligand>
</feature>
<sequence length="866" mass="96382">MTEKKQDVHKSASVSALKKFGRKLMNSSPDPNSHARPVLDSNTASPIKATGGSPTTASRAETPIRRNTSTSPNRIRSGSLSKNPDALAPGRLRANSLGKKKIDPKSAEANFARGPVSTTKSSVALHDLIKHSHNPYVAQGQQRQGAPQPLQRKASGGPGNVSALGGGSAIAGRRRDAHTHHAVLNKSSNMLSAKNNSIHNNESSTVKRSSSKGYLNVDTHMVYNPYGMNPALRRPDTAYIETVKEQKDDVSFYMHDGNEKIRMLPLPIEDPNKFLPDEMKQFSISLTDNFVFDSNNKPIGSGGSSEVRIVRSAYRSKDVYALKKLNMIYHETPEKFYKRCAKEFIIAKTLSHNIHITKTFYLLKVPTTTYTTRGWGFVMELGVKDLFELMERSGWKYVPLNEKYCLFKQVAQGVKFCHENGIAHRDLKPENVLLSKDGVCKLTDFGISDWYHKDPKDPNSPLKMTEGMIGSPPYTPPEVMYWDAKKHYPESLQKPYDPLKMDPYALGIMLITMVNNIIPFLDSCNTDLRFREYEASYENFIAHGNPTFRTKGVYKPGPGSEYSLAKQFKSTEASRVAWKLADPKPETRYTMDDLFNDPWFQAIETCVHPNDVDVVHEPDLRKATTADGIVYANNEFTDKTIETSAGHVGATYDEISKKDDTSSTFHDANDQLDSPTWKIDTDGAESFKSANSSISRVATESNFKPRSMVEIAEHPLSKKEQQMRIEDARKAAEEAEAAEIAKKAEASKQVDDEEKVTHHDNVKFSLDEDDAESVETNNLDSMMEKPSPRSAAAIVAHTKLAGLGSDDEKSIHSGSRSATHSPIRNMTDLSLADTPRQKKKVVHNHFDIPHSAIGNKPSMISLFTSK</sequence>
<dbReference type="InterPro" id="IPR017441">
    <property type="entry name" value="Protein_kinase_ATP_BS"/>
</dbReference>
<dbReference type="PROSITE" id="PS50011">
    <property type="entry name" value="PROTEIN_KINASE_DOM"/>
    <property type="match status" value="1"/>
</dbReference>
<dbReference type="EMBL" id="JBEVYD010000005">
    <property type="protein sequence ID" value="KAL3232117.1"/>
    <property type="molecule type" value="Genomic_DNA"/>
</dbReference>
<feature type="region of interest" description="Disordered" evidence="11">
    <location>
        <begin position="138"/>
        <end position="178"/>
    </location>
</feature>
<evidence type="ECO:0000256" key="10">
    <source>
        <dbReference type="SAM" id="Coils"/>
    </source>
</evidence>
<feature type="region of interest" description="Disordered" evidence="11">
    <location>
        <begin position="1"/>
        <end position="118"/>
    </location>
</feature>
<feature type="region of interest" description="Disordered" evidence="11">
    <location>
        <begin position="658"/>
        <end position="677"/>
    </location>
</feature>
<dbReference type="SUPFAM" id="SSF56112">
    <property type="entry name" value="Protein kinase-like (PK-like)"/>
    <property type="match status" value="1"/>
</dbReference>
<feature type="compositionally biased region" description="Low complexity" evidence="11">
    <location>
        <begin position="138"/>
        <end position="152"/>
    </location>
</feature>
<name>A0ABR4NTR1_9SACH</name>
<evidence type="ECO:0000256" key="1">
    <source>
        <dbReference type="ARBA" id="ARBA00012513"/>
    </source>
</evidence>
<gene>
    <name evidence="13" type="ORF">RNJ44_04033</name>
</gene>
<dbReference type="PROSITE" id="PS00107">
    <property type="entry name" value="PROTEIN_KINASE_ATP"/>
    <property type="match status" value="1"/>
</dbReference>
<feature type="region of interest" description="Disordered" evidence="11">
    <location>
        <begin position="805"/>
        <end position="837"/>
    </location>
</feature>
<feature type="compositionally biased region" description="Gly residues" evidence="11">
    <location>
        <begin position="156"/>
        <end position="169"/>
    </location>
</feature>
<keyword evidence="4 9" id="KW-0547">Nucleotide-binding</keyword>
<keyword evidence="3" id="KW-0808">Transferase</keyword>
<dbReference type="Pfam" id="PF00069">
    <property type="entry name" value="Pkinase"/>
    <property type="match status" value="1"/>
</dbReference>
<feature type="compositionally biased region" description="Basic and acidic residues" evidence="11">
    <location>
        <begin position="1"/>
        <end position="10"/>
    </location>
</feature>